<protein>
    <submittedName>
        <fullName evidence="2">Uncharacterized protein</fullName>
    </submittedName>
</protein>
<evidence type="ECO:0000256" key="1">
    <source>
        <dbReference type="SAM" id="MobiDB-lite"/>
    </source>
</evidence>
<dbReference type="GeneID" id="19209537"/>
<feature type="region of interest" description="Disordered" evidence="1">
    <location>
        <begin position="265"/>
        <end position="294"/>
    </location>
</feature>
<dbReference type="Proteomes" id="UP000053558">
    <property type="component" value="Unassembled WGS sequence"/>
</dbReference>
<proteinExistence type="predicted"/>
<name>A0A5M3MAF0_CONPW</name>
<feature type="region of interest" description="Disordered" evidence="1">
    <location>
        <begin position="44"/>
        <end position="161"/>
    </location>
</feature>
<dbReference type="AlphaFoldDB" id="A0A5M3MAF0"/>
<gene>
    <name evidence="2" type="ORF">CONPUDRAFT_76889</name>
</gene>
<keyword evidence="3" id="KW-1185">Reference proteome</keyword>
<dbReference type="RefSeq" id="XP_007773835.1">
    <property type="nucleotide sequence ID" value="XM_007775645.1"/>
</dbReference>
<dbReference type="EMBL" id="JH711587">
    <property type="protein sequence ID" value="EIW75824.1"/>
    <property type="molecule type" value="Genomic_DNA"/>
</dbReference>
<feature type="compositionally biased region" description="Polar residues" evidence="1">
    <location>
        <begin position="87"/>
        <end position="99"/>
    </location>
</feature>
<dbReference type="KEGG" id="cput:CONPUDRAFT_76889"/>
<sequence>MVLSRQLYVLHFSRYSIAYVAQNQPTTEGGILANLARAFRRFAGDKPSDDLPEQEQESHNLSTLEAPQVAPSQGSSQIEQGAGSGKRPTQQTKNSSFPASESRDSLESFMNRPAVVSRKNNNERAGDFFGDVDDSTQHLHPPEGTSEQTQDNPGPERGYLSGTVTRSFIAFWERTLGPRTNNDTNRFESQSETNSATDQRDNVHSMFRRAINRMSSARRANTEGEHGLTGEAQFYPMSTFSRHTSWRRPVIISPAYGNQRIMASGDTPGRLPGGDTVAVDRDVSPTTSDSASSEDHYPTIVEVLCFCNCSLLFTRWKKNPSARGGNEVASNMS</sequence>
<feature type="compositionally biased region" description="Polar residues" evidence="1">
    <location>
        <begin position="59"/>
        <end position="79"/>
    </location>
</feature>
<comment type="caution">
    <text evidence="2">The sequence shown here is derived from an EMBL/GenBank/DDBJ whole genome shotgun (WGS) entry which is preliminary data.</text>
</comment>
<feature type="region of interest" description="Disordered" evidence="1">
    <location>
        <begin position="175"/>
        <end position="201"/>
    </location>
</feature>
<evidence type="ECO:0000313" key="2">
    <source>
        <dbReference type="EMBL" id="EIW75824.1"/>
    </source>
</evidence>
<accession>A0A5M3MAF0</accession>
<feature type="compositionally biased region" description="Polar residues" evidence="1">
    <location>
        <begin position="178"/>
        <end position="197"/>
    </location>
</feature>
<reference evidence="3" key="1">
    <citation type="journal article" date="2012" name="Science">
        <title>The Paleozoic origin of enzymatic lignin decomposition reconstructed from 31 fungal genomes.</title>
        <authorList>
            <person name="Floudas D."/>
            <person name="Binder M."/>
            <person name="Riley R."/>
            <person name="Barry K."/>
            <person name="Blanchette R.A."/>
            <person name="Henrissat B."/>
            <person name="Martinez A.T."/>
            <person name="Otillar R."/>
            <person name="Spatafora J.W."/>
            <person name="Yadav J.S."/>
            <person name="Aerts A."/>
            <person name="Benoit I."/>
            <person name="Boyd A."/>
            <person name="Carlson A."/>
            <person name="Copeland A."/>
            <person name="Coutinho P.M."/>
            <person name="de Vries R.P."/>
            <person name="Ferreira P."/>
            <person name="Findley K."/>
            <person name="Foster B."/>
            <person name="Gaskell J."/>
            <person name="Glotzer D."/>
            <person name="Gorecki P."/>
            <person name="Heitman J."/>
            <person name="Hesse C."/>
            <person name="Hori C."/>
            <person name="Igarashi K."/>
            <person name="Jurgens J.A."/>
            <person name="Kallen N."/>
            <person name="Kersten P."/>
            <person name="Kohler A."/>
            <person name="Kuees U."/>
            <person name="Kumar T.K.A."/>
            <person name="Kuo A."/>
            <person name="LaButti K."/>
            <person name="Larrondo L.F."/>
            <person name="Lindquist E."/>
            <person name="Ling A."/>
            <person name="Lombard V."/>
            <person name="Lucas S."/>
            <person name="Lundell T."/>
            <person name="Martin R."/>
            <person name="McLaughlin D.J."/>
            <person name="Morgenstern I."/>
            <person name="Morin E."/>
            <person name="Murat C."/>
            <person name="Nagy L.G."/>
            <person name="Nolan M."/>
            <person name="Ohm R.A."/>
            <person name="Patyshakuliyeva A."/>
            <person name="Rokas A."/>
            <person name="Ruiz-Duenas F.J."/>
            <person name="Sabat G."/>
            <person name="Salamov A."/>
            <person name="Samejima M."/>
            <person name="Schmutz J."/>
            <person name="Slot J.C."/>
            <person name="St John F."/>
            <person name="Stenlid J."/>
            <person name="Sun H."/>
            <person name="Sun S."/>
            <person name="Syed K."/>
            <person name="Tsang A."/>
            <person name="Wiebenga A."/>
            <person name="Young D."/>
            <person name="Pisabarro A."/>
            <person name="Eastwood D.C."/>
            <person name="Martin F."/>
            <person name="Cullen D."/>
            <person name="Grigoriev I.V."/>
            <person name="Hibbett D.S."/>
        </authorList>
    </citation>
    <scope>NUCLEOTIDE SEQUENCE [LARGE SCALE GENOMIC DNA]</scope>
    <source>
        <strain evidence="3">RWD-64-598 SS2</strain>
    </source>
</reference>
<evidence type="ECO:0000313" key="3">
    <source>
        <dbReference type="Proteomes" id="UP000053558"/>
    </source>
</evidence>
<organism evidence="2 3">
    <name type="scientific">Coniophora puteana (strain RWD-64-598)</name>
    <name type="common">Brown rot fungus</name>
    <dbReference type="NCBI Taxonomy" id="741705"/>
    <lineage>
        <taxon>Eukaryota</taxon>
        <taxon>Fungi</taxon>
        <taxon>Dikarya</taxon>
        <taxon>Basidiomycota</taxon>
        <taxon>Agaricomycotina</taxon>
        <taxon>Agaricomycetes</taxon>
        <taxon>Agaricomycetidae</taxon>
        <taxon>Boletales</taxon>
        <taxon>Coniophorineae</taxon>
        <taxon>Coniophoraceae</taxon>
        <taxon>Coniophora</taxon>
    </lineage>
</organism>